<evidence type="ECO:0000259" key="2">
    <source>
        <dbReference type="Pfam" id="PF20695"/>
    </source>
</evidence>
<dbReference type="Gene3D" id="3.40.1670.10">
    <property type="entry name" value="UbiD C-terminal domain-like"/>
    <property type="match status" value="1"/>
</dbReference>
<feature type="domain" description="3-octaprenyl-4-hydroxybenzoate carboxy-lyase-like Rift-related" evidence="1">
    <location>
        <begin position="116"/>
        <end position="317"/>
    </location>
</feature>
<feature type="domain" description="3-octaprenyl-4-hydroxybenzoate carboxy-lyase-like N-terminal" evidence="2">
    <location>
        <begin position="10"/>
        <end position="89"/>
    </location>
</feature>
<dbReference type="InterPro" id="IPR049383">
    <property type="entry name" value="UbiD-like_N"/>
</dbReference>
<proteinExistence type="predicted"/>
<dbReference type="InterPro" id="IPR049381">
    <property type="entry name" value="UbiD-like_C"/>
</dbReference>
<evidence type="ECO:0000259" key="3">
    <source>
        <dbReference type="Pfam" id="PF20696"/>
    </source>
</evidence>
<reference evidence="4" key="1">
    <citation type="submission" date="2022-04" db="EMBL/GenBank/DDBJ databases">
        <authorList>
            <person name="Seo M.-J."/>
        </authorList>
    </citation>
    <scope>NUCLEOTIDE SEQUENCE</scope>
    <source>
        <strain evidence="4">MBLB2552</strain>
    </source>
</reference>
<dbReference type="Proteomes" id="UP001139534">
    <property type="component" value="Unassembled WGS sequence"/>
</dbReference>
<dbReference type="EMBL" id="JALPRK010000022">
    <property type="protein sequence ID" value="MCK8489335.1"/>
    <property type="molecule type" value="Genomic_DNA"/>
</dbReference>
<dbReference type="Pfam" id="PF20695">
    <property type="entry name" value="UbiD_N"/>
    <property type="match status" value="1"/>
</dbReference>
<evidence type="ECO:0000313" key="5">
    <source>
        <dbReference type="Proteomes" id="UP001139534"/>
    </source>
</evidence>
<protein>
    <submittedName>
        <fullName evidence="4">UbiD family decarboxylase</fullName>
    </submittedName>
</protein>
<dbReference type="RefSeq" id="WP_248553369.1">
    <property type="nucleotide sequence ID" value="NZ_JALPRK010000022.1"/>
</dbReference>
<dbReference type="InterPro" id="IPR048304">
    <property type="entry name" value="UbiD_Rift_dom"/>
</dbReference>
<accession>A0A9X2BTD3</accession>
<dbReference type="GO" id="GO:0005737">
    <property type="term" value="C:cytoplasm"/>
    <property type="evidence" value="ECO:0007669"/>
    <property type="project" value="TreeGrafter"/>
</dbReference>
<dbReference type="SUPFAM" id="SSF50475">
    <property type="entry name" value="FMN-binding split barrel"/>
    <property type="match status" value="1"/>
</dbReference>
<sequence>MSYKNLRQWIDALQKENDLAIIDVPVDPYLELAEIHRRVIDDGGPALLFTNVKGTPFPVATNLFGTPRRVEMAFGPRPEMLANQLVEAIHKLLPPTPKAIWNERGLIRDVLKVGMKTVSKNEAPILEVCRTAAPLKDLPKVTSWQKDGGPFITLPLVYTENPLQSKENNLGMYRIQLYDDQTTGVHWQIQKGGGFHYHEAEKLGEPLPVSVFLGGPPAMVASAISPVPEHLSELLVASFILGEKLPMAENPLGGHRIPAESEFAISGLVPPHERRLEGPFGDHFGYYSLEHDFPVLHVNHMWHRKDAIYPATIVGKPRQEDYYLGDFLQKLLSPAFPIVMPNVRSLWTYAESGFHALSSAVVRESYSREALVSAFRILGEGQLSLTKFLMLTDKLIDLADFRLLLKTVLERFDPRTDLFILNNTSHDTLDYTGHKLNHGSKAILIGVGDPVRELPRAYEEGEIAEIRSIQVFHDGCLVVSGASYEDEPELAERLLGRLRERGTAWPLVVLVDNAEAATHDQTAFLWTVFTRFNPASDIYAASEIRQHHLSYGLPLVIDARMKPGYPDELFPQEDIVSLVDQRWKSYFL</sequence>
<organism evidence="4 5">
    <name type="scientific">Paenibacillus mellifer</name>
    <dbReference type="NCBI Taxonomy" id="2937794"/>
    <lineage>
        <taxon>Bacteria</taxon>
        <taxon>Bacillati</taxon>
        <taxon>Bacillota</taxon>
        <taxon>Bacilli</taxon>
        <taxon>Bacillales</taxon>
        <taxon>Paenibacillaceae</taxon>
        <taxon>Paenibacillus</taxon>
    </lineage>
</organism>
<dbReference type="InterPro" id="IPR002830">
    <property type="entry name" value="UbiD"/>
</dbReference>
<comment type="caution">
    <text evidence="4">The sequence shown here is derived from an EMBL/GenBank/DDBJ whole genome shotgun (WGS) entry which is preliminary data.</text>
</comment>
<dbReference type="GO" id="GO:0016831">
    <property type="term" value="F:carboxy-lyase activity"/>
    <property type="evidence" value="ECO:0007669"/>
    <property type="project" value="InterPro"/>
</dbReference>
<dbReference type="AlphaFoldDB" id="A0A9X2BTD3"/>
<dbReference type="NCBIfam" id="TIGR00148">
    <property type="entry name" value="UbiD family decarboxylase"/>
    <property type="match status" value="1"/>
</dbReference>
<dbReference type="PANTHER" id="PTHR30108:SF7">
    <property type="entry name" value="3-POLYPRENYL-4-HYDROXYBENZOATE DECARBOXYLASE"/>
    <property type="match status" value="1"/>
</dbReference>
<evidence type="ECO:0000313" key="4">
    <source>
        <dbReference type="EMBL" id="MCK8489335.1"/>
    </source>
</evidence>
<dbReference type="SUPFAM" id="SSF143968">
    <property type="entry name" value="UbiD C-terminal domain-like"/>
    <property type="match status" value="2"/>
</dbReference>
<feature type="domain" description="3-octaprenyl-4-hydroxybenzoate carboxy-lyase-like C-terminal" evidence="3">
    <location>
        <begin position="471"/>
        <end position="551"/>
    </location>
</feature>
<dbReference type="PANTHER" id="PTHR30108">
    <property type="entry name" value="3-OCTAPRENYL-4-HYDROXYBENZOATE CARBOXY-LYASE-RELATED"/>
    <property type="match status" value="1"/>
</dbReference>
<name>A0A9X2BTD3_9BACL</name>
<feature type="domain" description="3-octaprenyl-4-hydroxybenzoate carboxy-lyase-like C-terminal" evidence="3">
    <location>
        <begin position="323"/>
        <end position="444"/>
    </location>
</feature>
<dbReference type="Pfam" id="PF01977">
    <property type="entry name" value="UbiD"/>
    <property type="match status" value="1"/>
</dbReference>
<gene>
    <name evidence="4" type="ORF">M0651_19360</name>
</gene>
<evidence type="ECO:0000259" key="1">
    <source>
        <dbReference type="Pfam" id="PF01977"/>
    </source>
</evidence>
<keyword evidence="5" id="KW-1185">Reference proteome</keyword>
<dbReference type="Pfam" id="PF20696">
    <property type="entry name" value="UbiD_C"/>
    <property type="match status" value="2"/>
</dbReference>